<feature type="disulfide bond" evidence="8">
    <location>
        <begin position="320"/>
        <end position="338"/>
    </location>
</feature>
<dbReference type="Gene3D" id="2.60.40.10">
    <property type="entry name" value="Immunoglobulins"/>
    <property type="match status" value="1"/>
</dbReference>
<feature type="transmembrane region" description="Helical" evidence="9">
    <location>
        <begin position="447"/>
        <end position="469"/>
    </location>
</feature>
<dbReference type="SUPFAM" id="SSF57424">
    <property type="entry name" value="LDL receptor-like module"/>
    <property type="match status" value="1"/>
</dbReference>
<dbReference type="PROSITE" id="PS00280">
    <property type="entry name" value="BPTI_KUNITZ_1"/>
    <property type="match status" value="2"/>
</dbReference>
<sequence>MTSCRFGFVFLLLVPAVYGAGTESDTPGQEQKCDKKFISGREGFVLDTEESISEGATFLANLSVLHTDECVAACCSDAKCNLALVEAVKEQEFGNCFLFDCLYKQRYVCRFIKTANFTSYIQNSVYEHYLNGGKNDEKDKPPIANAGKDVVVQPNDEVMLNGIESLDDNKIVNYTWTLVTGNKSVVMEKTNLRDQMRVSNLFPGVYDFRLTVTDSAHQSNSAQVTVLVLTSEQSERHCLTPKKVGPCRGSFPRWHYNAASSHCEKFMFGGCKANSNNYLNEEECLEACENTIVTVSGEARRVLNEDTDCRSPCMEDQFQCSNGCCLKKEFECDGEAQCKDGSDEASCTKWNASLSRLLAIKANRNAHCTEPPKTGPCRASFKHWYYDASNEKCHRFVYGGCDGNDNNFENEDACIEECSGVTENDVFARGLHSVRDEELGESQSASVALAVVLVVAVLAVLAVLGYWFLKNRKKKREHQPVATTSPPVVYTDDPHQLVYNTTTSKA</sequence>
<dbReference type="PANTHER" id="PTHR46750:SF1">
    <property type="entry name" value="KUNITZ-TYPE PROTEASE INHIBITOR 1"/>
    <property type="match status" value="1"/>
</dbReference>
<dbReference type="FunFam" id="2.60.40.10:FF:000061">
    <property type="entry name" value="Dyslexia-associated protein KIAA0319 homolog"/>
    <property type="match status" value="1"/>
</dbReference>
<dbReference type="Pfam" id="PF22352">
    <property type="entry name" value="K319L-like_PKD"/>
    <property type="match status" value="1"/>
</dbReference>
<dbReference type="SMART" id="SM00765">
    <property type="entry name" value="MANEC"/>
    <property type="match status" value="1"/>
</dbReference>
<feature type="chain" id="PRO_5040815194" evidence="10">
    <location>
        <begin position="20"/>
        <end position="506"/>
    </location>
</feature>
<evidence type="ECO:0000256" key="4">
    <source>
        <dbReference type="ARBA" id="ARBA00022989"/>
    </source>
</evidence>
<dbReference type="InterPro" id="IPR036880">
    <property type="entry name" value="Kunitz_BPTI_sf"/>
</dbReference>
<dbReference type="InterPro" id="IPR020901">
    <property type="entry name" value="Prtase_inh_Kunz-CS"/>
</dbReference>
<dbReference type="PROSITE" id="PS50279">
    <property type="entry name" value="BPTI_KUNITZ_2"/>
    <property type="match status" value="2"/>
</dbReference>
<dbReference type="Proteomes" id="UP001059041">
    <property type="component" value="Linkage Group LG15"/>
</dbReference>
<dbReference type="CDD" id="cd00112">
    <property type="entry name" value="LDLa"/>
    <property type="match status" value="1"/>
</dbReference>
<gene>
    <name evidence="13" type="ORF">IRJ41_012835</name>
</gene>
<dbReference type="InterPro" id="IPR035986">
    <property type="entry name" value="PKD_dom_sf"/>
</dbReference>
<keyword evidence="14" id="KW-1185">Reference proteome</keyword>
<dbReference type="InterPro" id="IPR002172">
    <property type="entry name" value="LDrepeatLR_classA_rpt"/>
</dbReference>
<organism evidence="13 14">
    <name type="scientific">Triplophysa rosa</name>
    <name type="common">Cave loach</name>
    <dbReference type="NCBI Taxonomy" id="992332"/>
    <lineage>
        <taxon>Eukaryota</taxon>
        <taxon>Metazoa</taxon>
        <taxon>Chordata</taxon>
        <taxon>Craniata</taxon>
        <taxon>Vertebrata</taxon>
        <taxon>Euteleostomi</taxon>
        <taxon>Actinopterygii</taxon>
        <taxon>Neopterygii</taxon>
        <taxon>Teleostei</taxon>
        <taxon>Ostariophysi</taxon>
        <taxon>Cypriniformes</taxon>
        <taxon>Nemacheilidae</taxon>
        <taxon>Triplophysa</taxon>
    </lineage>
</organism>
<dbReference type="GO" id="GO:0030198">
    <property type="term" value="P:extracellular matrix organization"/>
    <property type="evidence" value="ECO:0007669"/>
    <property type="project" value="TreeGrafter"/>
</dbReference>
<dbReference type="GO" id="GO:0005886">
    <property type="term" value="C:plasma membrane"/>
    <property type="evidence" value="ECO:0007669"/>
    <property type="project" value="TreeGrafter"/>
</dbReference>
<dbReference type="SUPFAM" id="SSF49299">
    <property type="entry name" value="PKD domain"/>
    <property type="match status" value="1"/>
</dbReference>
<dbReference type="EMBL" id="JAFHDT010000015">
    <property type="protein sequence ID" value="KAI7799836.1"/>
    <property type="molecule type" value="Genomic_DNA"/>
</dbReference>
<feature type="disulfide bond" evidence="8">
    <location>
        <begin position="332"/>
        <end position="347"/>
    </location>
</feature>
<evidence type="ECO:0000256" key="10">
    <source>
        <dbReference type="SAM" id="SignalP"/>
    </source>
</evidence>
<dbReference type="InterPro" id="IPR002223">
    <property type="entry name" value="Kunitz_BPTI"/>
</dbReference>
<evidence type="ECO:0000256" key="1">
    <source>
        <dbReference type="ARBA" id="ARBA00004370"/>
    </source>
</evidence>
<keyword evidence="4 9" id="KW-1133">Transmembrane helix</keyword>
<feature type="disulfide bond" evidence="8">
    <location>
        <begin position="313"/>
        <end position="325"/>
    </location>
</feature>
<dbReference type="GO" id="GO:0004867">
    <property type="term" value="F:serine-type endopeptidase inhibitor activity"/>
    <property type="evidence" value="ECO:0007669"/>
    <property type="project" value="InterPro"/>
</dbReference>
<dbReference type="CDD" id="cd22624">
    <property type="entry name" value="Kunitz_HAI1_2-like"/>
    <property type="match status" value="1"/>
</dbReference>
<keyword evidence="6 8" id="KW-1015">Disulfide bond</keyword>
<dbReference type="Pfam" id="PF00014">
    <property type="entry name" value="Kunitz_BPTI"/>
    <property type="match status" value="2"/>
</dbReference>
<dbReference type="SUPFAM" id="SSF57362">
    <property type="entry name" value="BPTI-like"/>
    <property type="match status" value="2"/>
</dbReference>
<dbReference type="InterPro" id="IPR013783">
    <property type="entry name" value="Ig-like_fold"/>
</dbReference>
<feature type="signal peptide" evidence="10">
    <location>
        <begin position="1"/>
        <end position="19"/>
    </location>
</feature>
<dbReference type="Gene3D" id="4.10.400.10">
    <property type="entry name" value="Low-density Lipoprotein Receptor"/>
    <property type="match status" value="1"/>
</dbReference>
<evidence type="ECO:0000256" key="5">
    <source>
        <dbReference type="ARBA" id="ARBA00023136"/>
    </source>
</evidence>
<evidence type="ECO:0000313" key="13">
    <source>
        <dbReference type="EMBL" id="KAI7799836.1"/>
    </source>
</evidence>
<protein>
    <submittedName>
        <fullName evidence="13">Serine peptidase inhibitor</fullName>
    </submittedName>
</protein>
<dbReference type="FunFam" id="4.10.410.10:FF:000020">
    <property type="entry name" value="Collagen, type VI, alpha 3"/>
    <property type="match status" value="1"/>
</dbReference>
<dbReference type="SMART" id="SM00192">
    <property type="entry name" value="LDLa"/>
    <property type="match status" value="1"/>
</dbReference>
<dbReference type="CDD" id="cd22623">
    <property type="entry name" value="Kunitz_HAI1_1-like"/>
    <property type="match status" value="1"/>
</dbReference>
<feature type="domain" description="BPTI/Kunitz inhibitor" evidence="11">
    <location>
        <begin position="238"/>
        <end position="288"/>
    </location>
</feature>
<dbReference type="Gene3D" id="4.10.410.10">
    <property type="entry name" value="Pancreatic trypsin inhibitor Kunitz domain"/>
    <property type="match status" value="2"/>
</dbReference>
<accession>A0A9W7TNU9</accession>
<dbReference type="GO" id="GO:0060429">
    <property type="term" value="P:epithelium development"/>
    <property type="evidence" value="ECO:0007669"/>
    <property type="project" value="TreeGrafter"/>
</dbReference>
<comment type="subcellular location">
    <subcellularLocation>
        <location evidence="1">Membrane</location>
    </subcellularLocation>
</comment>
<evidence type="ECO:0000256" key="6">
    <source>
        <dbReference type="ARBA" id="ARBA00023157"/>
    </source>
</evidence>
<evidence type="ECO:0000256" key="9">
    <source>
        <dbReference type="SAM" id="Phobius"/>
    </source>
</evidence>
<evidence type="ECO:0000259" key="11">
    <source>
        <dbReference type="PROSITE" id="PS50279"/>
    </source>
</evidence>
<keyword evidence="7" id="KW-0325">Glycoprotein</keyword>
<dbReference type="AlphaFoldDB" id="A0A9W7TNU9"/>
<dbReference type="PROSITE" id="PS50986">
    <property type="entry name" value="MANSC"/>
    <property type="match status" value="1"/>
</dbReference>
<dbReference type="PROSITE" id="PS01209">
    <property type="entry name" value="LDLRA_1"/>
    <property type="match status" value="1"/>
</dbReference>
<dbReference type="InterPro" id="IPR036055">
    <property type="entry name" value="LDL_receptor-like_sf"/>
</dbReference>
<evidence type="ECO:0000256" key="3">
    <source>
        <dbReference type="ARBA" id="ARBA00022729"/>
    </source>
</evidence>
<dbReference type="CDD" id="cd00146">
    <property type="entry name" value="PKD"/>
    <property type="match status" value="1"/>
</dbReference>
<dbReference type="PANTHER" id="PTHR46750">
    <property type="entry name" value="KUNITZ-TYPE PROTEASE INHIBITOR 1"/>
    <property type="match status" value="1"/>
</dbReference>
<dbReference type="FunFam" id="4.10.410.10:FF:000006">
    <property type="entry name" value="Serine peptidase inhibitor, Kunitz type 1"/>
    <property type="match status" value="1"/>
</dbReference>
<dbReference type="GO" id="GO:0008544">
    <property type="term" value="P:epidermis development"/>
    <property type="evidence" value="ECO:0007669"/>
    <property type="project" value="TreeGrafter"/>
</dbReference>
<keyword evidence="2 9" id="KW-0812">Transmembrane</keyword>
<reference evidence="13" key="1">
    <citation type="submission" date="2021-02" db="EMBL/GenBank/DDBJ databases">
        <title>Comparative genomics reveals that relaxation of natural selection precedes convergent phenotypic evolution of cavefish.</title>
        <authorList>
            <person name="Peng Z."/>
        </authorList>
    </citation>
    <scope>NUCLEOTIDE SEQUENCE</scope>
    <source>
        <tissue evidence="13">Muscle</tissue>
    </source>
</reference>
<dbReference type="InterPro" id="IPR011106">
    <property type="entry name" value="MANSC_N"/>
</dbReference>
<dbReference type="PRINTS" id="PR00759">
    <property type="entry name" value="BASICPTASE"/>
</dbReference>
<proteinExistence type="predicted"/>
<keyword evidence="3 10" id="KW-0732">Signal</keyword>
<evidence type="ECO:0000256" key="8">
    <source>
        <dbReference type="PROSITE-ProRule" id="PRU00124"/>
    </source>
</evidence>
<feature type="domain" description="MANSC" evidence="12">
    <location>
        <begin position="40"/>
        <end position="120"/>
    </location>
</feature>
<dbReference type="InterPro" id="IPR013980">
    <property type="entry name" value="MANSC_dom"/>
</dbReference>
<evidence type="ECO:0000313" key="14">
    <source>
        <dbReference type="Proteomes" id="UP001059041"/>
    </source>
</evidence>
<dbReference type="Pfam" id="PF00057">
    <property type="entry name" value="Ldl_recept_a"/>
    <property type="match status" value="1"/>
</dbReference>
<feature type="domain" description="BPTI/Kunitz inhibitor" evidence="11">
    <location>
        <begin position="368"/>
        <end position="418"/>
    </location>
</feature>
<dbReference type="PROSITE" id="PS50068">
    <property type="entry name" value="LDLRA_2"/>
    <property type="match status" value="1"/>
</dbReference>
<evidence type="ECO:0000256" key="2">
    <source>
        <dbReference type="ARBA" id="ARBA00022692"/>
    </source>
</evidence>
<keyword evidence="5 9" id="KW-0472">Membrane</keyword>
<name>A0A9W7TNU9_TRIRA</name>
<evidence type="ECO:0000256" key="7">
    <source>
        <dbReference type="ARBA" id="ARBA00023180"/>
    </source>
</evidence>
<dbReference type="SMART" id="SM00131">
    <property type="entry name" value="KU"/>
    <property type="match status" value="2"/>
</dbReference>
<dbReference type="Pfam" id="PF07502">
    <property type="entry name" value="MANEC"/>
    <property type="match status" value="1"/>
</dbReference>
<comment type="caution">
    <text evidence="13">The sequence shown here is derived from an EMBL/GenBank/DDBJ whole genome shotgun (WGS) entry which is preliminary data.</text>
</comment>
<evidence type="ECO:0000259" key="12">
    <source>
        <dbReference type="PROSITE" id="PS50986"/>
    </source>
</evidence>
<dbReference type="InterPro" id="IPR023415">
    <property type="entry name" value="LDLR_class-A_CS"/>
</dbReference>